<dbReference type="GO" id="GO:0005886">
    <property type="term" value="C:plasma membrane"/>
    <property type="evidence" value="ECO:0007669"/>
    <property type="project" value="TreeGrafter"/>
</dbReference>
<sequence length="129" mass="14123">MHTSQDLRRAEAVRLDAVSKIYGRRDGRVAALRGLTMGFAHGTFTAVMGPSGSGKSTFLHCAAGLVQPTSGTVTVGGTDLSGLDDTRLTRLRRDRIGFVFRRRLRRRTTAVPGTSHWPRSPRANARCWS</sequence>
<proteinExistence type="predicted"/>
<keyword evidence="3" id="KW-1185">Reference proteome</keyword>
<dbReference type="GO" id="GO:0022857">
    <property type="term" value="F:transmembrane transporter activity"/>
    <property type="evidence" value="ECO:0007669"/>
    <property type="project" value="TreeGrafter"/>
</dbReference>
<organism evidence="2 3">
    <name type="scientific">Amycolatopsis rhizosphaerae</name>
    <dbReference type="NCBI Taxonomy" id="2053003"/>
    <lineage>
        <taxon>Bacteria</taxon>
        <taxon>Bacillati</taxon>
        <taxon>Actinomycetota</taxon>
        <taxon>Actinomycetes</taxon>
        <taxon>Pseudonocardiales</taxon>
        <taxon>Pseudonocardiaceae</taxon>
        <taxon>Amycolatopsis</taxon>
    </lineage>
</organism>
<dbReference type="OrthoDB" id="4300118at2"/>
<keyword evidence="2" id="KW-0547">Nucleotide-binding</keyword>
<accession>A0A558CZC4</accession>
<dbReference type="InterPro" id="IPR015854">
    <property type="entry name" value="ABC_transpr_LolD-like"/>
</dbReference>
<dbReference type="AlphaFoldDB" id="A0A558CZC4"/>
<dbReference type="Pfam" id="PF00005">
    <property type="entry name" value="ABC_tran"/>
    <property type="match status" value="1"/>
</dbReference>
<evidence type="ECO:0000313" key="3">
    <source>
        <dbReference type="Proteomes" id="UP000320011"/>
    </source>
</evidence>
<dbReference type="GO" id="GO:0005524">
    <property type="term" value="F:ATP binding"/>
    <property type="evidence" value="ECO:0007669"/>
    <property type="project" value="UniProtKB-KW"/>
</dbReference>
<protein>
    <submittedName>
        <fullName evidence="2">ATP-binding cassette domain-containing protein</fullName>
    </submittedName>
</protein>
<evidence type="ECO:0000259" key="1">
    <source>
        <dbReference type="Pfam" id="PF00005"/>
    </source>
</evidence>
<dbReference type="InterPro" id="IPR027417">
    <property type="entry name" value="P-loop_NTPase"/>
</dbReference>
<dbReference type="GO" id="GO:0016887">
    <property type="term" value="F:ATP hydrolysis activity"/>
    <property type="evidence" value="ECO:0007669"/>
    <property type="project" value="InterPro"/>
</dbReference>
<feature type="domain" description="ABC transporter" evidence="1">
    <location>
        <begin position="32"/>
        <end position="109"/>
    </location>
</feature>
<dbReference type="Proteomes" id="UP000320011">
    <property type="component" value="Unassembled WGS sequence"/>
</dbReference>
<evidence type="ECO:0000313" key="2">
    <source>
        <dbReference type="EMBL" id="TVT54095.1"/>
    </source>
</evidence>
<reference evidence="2 3" key="2">
    <citation type="submission" date="2019-08" db="EMBL/GenBank/DDBJ databases">
        <title>Amycolatopsis acidicola sp. nov., isolated from peat swamp forest soil.</title>
        <authorList>
            <person name="Srisuk N."/>
        </authorList>
    </citation>
    <scope>NUCLEOTIDE SEQUENCE [LARGE SCALE GENOMIC DNA]</scope>
    <source>
        <strain evidence="2 3">TBRC 6029</strain>
    </source>
</reference>
<dbReference type="PANTHER" id="PTHR24220:SF685">
    <property type="entry name" value="ABC TRANSPORTER RELATED"/>
    <property type="match status" value="1"/>
</dbReference>
<dbReference type="PANTHER" id="PTHR24220">
    <property type="entry name" value="IMPORT ATP-BINDING PROTEIN"/>
    <property type="match status" value="1"/>
</dbReference>
<reference evidence="2 3" key="1">
    <citation type="submission" date="2019-07" db="EMBL/GenBank/DDBJ databases">
        <authorList>
            <person name="Duangmal K."/>
            <person name="Teo W.F.A."/>
        </authorList>
    </citation>
    <scope>NUCLEOTIDE SEQUENCE [LARGE SCALE GENOMIC DNA]</scope>
    <source>
        <strain evidence="2 3">TBRC 6029</strain>
    </source>
</reference>
<name>A0A558CZC4_9PSEU</name>
<gene>
    <name evidence="2" type="ORF">FNH05_10895</name>
</gene>
<dbReference type="InterPro" id="IPR003439">
    <property type="entry name" value="ABC_transporter-like_ATP-bd"/>
</dbReference>
<dbReference type="Gene3D" id="3.40.50.300">
    <property type="entry name" value="P-loop containing nucleotide triphosphate hydrolases"/>
    <property type="match status" value="1"/>
</dbReference>
<dbReference type="EMBL" id="VJWX01000077">
    <property type="protein sequence ID" value="TVT54095.1"/>
    <property type="molecule type" value="Genomic_DNA"/>
</dbReference>
<comment type="caution">
    <text evidence="2">The sequence shown here is derived from an EMBL/GenBank/DDBJ whole genome shotgun (WGS) entry which is preliminary data.</text>
</comment>
<dbReference type="SUPFAM" id="SSF52540">
    <property type="entry name" value="P-loop containing nucleoside triphosphate hydrolases"/>
    <property type="match status" value="1"/>
</dbReference>
<keyword evidence="2" id="KW-0067">ATP-binding</keyword>